<organism evidence="2 3">
    <name type="scientific">Paludibacterium purpuratum</name>
    <dbReference type="NCBI Taxonomy" id="1144873"/>
    <lineage>
        <taxon>Bacteria</taxon>
        <taxon>Pseudomonadati</taxon>
        <taxon>Pseudomonadota</taxon>
        <taxon>Betaproteobacteria</taxon>
        <taxon>Neisseriales</taxon>
        <taxon>Chromobacteriaceae</taxon>
        <taxon>Paludibacterium</taxon>
    </lineage>
</organism>
<evidence type="ECO:0000313" key="2">
    <source>
        <dbReference type="EMBL" id="TDR79991.1"/>
    </source>
</evidence>
<comment type="caution">
    <text evidence="2">The sequence shown here is derived from an EMBL/GenBank/DDBJ whole genome shotgun (WGS) entry which is preliminary data.</text>
</comment>
<dbReference type="OrthoDB" id="8596508at2"/>
<dbReference type="RefSeq" id="WP_133680269.1">
    <property type="nucleotide sequence ID" value="NZ_SNZP01000006.1"/>
</dbReference>
<name>A0A4R7B5W0_9NEIS</name>
<evidence type="ECO:0000256" key="1">
    <source>
        <dbReference type="SAM" id="MobiDB-lite"/>
    </source>
</evidence>
<proteinExistence type="predicted"/>
<keyword evidence="3" id="KW-1185">Reference proteome</keyword>
<dbReference type="Proteomes" id="UP000295611">
    <property type="component" value="Unassembled WGS sequence"/>
</dbReference>
<sequence>MDRQIVYPGQILPETTLLQMSKDAMLGLSKLSAAVLGSNTLINGFAVAPTSPASLQVNVAPGEIYSLQNVDSTAFSTLGADTAHQIVKQGMALDASALTLAAPTVSGQSANYLIQIGYQDSDSNATMLPYYNSANPAQQFAGQGNNSQAQNTVRKGVALVQAKAGTAASTGTQTTPAPDSGFAGAYVVTVAYGQTQITAANIAIYPAAPFFATLPNAVSRDAPTGSAQLPAGNSAQRTSAPAGPAVRFNTDTNQFEGFYPNAMNWGNIGGGATGGGNDQIFELNGQVVTTNYSIPANSNAQSAGPISINNGVTVTIPSGSVWVVN</sequence>
<gene>
    <name evidence="2" type="ORF">DFP86_106131</name>
</gene>
<feature type="compositionally biased region" description="Polar residues" evidence="1">
    <location>
        <begin position="225"/>
        <end position="239"/>
    </location>
</feature>
<reference evidence="2 3" key="1">
    <citation type="submission" date="2019-03" db="EMBL/GenBank/DDBJ databases">
        <title>Genomic Encyclopedia of Type Strains, Phase III (KMG-III): the genomes of soil and plant-associated and newly described type strains.</title>
        <authorList>
            <person name="Whitman W."/>
        </authorList>
    </citation>
    <scope>NUCLEOTIDE SEQUENCE [LARGE SCALE GENOMIC DNA]</scope>
    <source>
        <strain evidence="2 3">CECT 8976</strain>
    </source>
</reference>
<dbReference type="AlphaFoldDB" id="A0A4R7B5W0"/>
<evidence type="ECO:0000313" key="3">
    <source>
        <dbReference type="Proteomes" id="UP000295611"/>
    </source>
</evidence>
<dbReference type="EMBL" id="SNZP01000006">
    <property type="protein sequence ID" value="TDR79991.1"/>
    <property type="molecule type" value="Genomic_DNA"/>
</dbReference>
<protein>
    <submittedName>
        <fullName evidence="2">Uncharacterized protein</fullName>
    </submittedName>
</protein>
<feature type="region of interest" description="Disordered" evidence="1">
    <location>
        <begin position="222"/>
        <end position="242"/>
    </location>
</feature>
<accession>A0A4R7B5W0</accession>